<evidence type="ECO:0000256" key="4">
    <source>
        <dbReference type="ARBA" id="ARBA00022723"/>
    </source>
</evidence>
<dbReference type="PANTHER" id="PTHR21445:SF0">
    <property type="entry name" value="APURINIC-APYRIMIDINIC ENDONUCLEASE"/>
    <property type="match status" value="1"/>
</dbReference>
<dbReference type="InterPro" id="IPR013022">
    <property type="entry name" value="Xyl_isomerase-like_TIM-brl"/>
</dbReference>
<accession>A0A198A517</accession>
<comment type="similarity">
    <text evidence="2">Belongs to the AP endonuclease 2 family.</text>
</comment>
<dbReference type="InterPro" id="IPR036237">
    <property type="entry name" value="Xyl_isomerase-like_sf"/>
</dbReference>
<dbReference type="OrthoDB" id="9805666at2"/>
<evidence type="ECO:0000313" key="11">
    <source>
        <dbReference type="Proteomes" id="UP000078454"/>
    </source>
</evidence>
<proteinExistence type="inferred from homology"/>
<dbReference type="GO" id="GO:0006284">
    <property type="term" value="P:base-excision repair"/>
    <property type="evidence" value="ECO:0007669"/>
    <property type="project" value="TreeGrafter"/>
</dbReference>
<dbReference type="EMBL" id="LYPB01000076">
    <property type="protein sequence ID" value="OAS16230.1"/>
    <property type="molecule type" value="Genomic_DNA"/>
</dbReference>
<evidence type="ECO:0000256" key="2">
    <source>
        <dbReference type="ARBA" id="ARBA00005340"/>
    </source>
</evidence>
<evidence type="ECO:0000313" key="10">
    <source>
        <dbReference type="EMBL" id="OAS16230.1"/>
    </source>
</evidence>
<dbReference type="PROSITE" id="PS00730">
    <property type="entry name" value="AP_NUCLEASE_F2_2"/>
    <property type="match status" value="1"/>
</dbReference>
<dbReference type="PANTHER" id="PTHR21445">
    <property type="entry name" value="ENDONUCLEASE IV ENDODEOXYRIBONUCLEASE IV"/>
    <property type="match status" value="1"/>
</dbReference>
<keyword evidence="3" id="KW-0540">Nuclease</keyword>
<reference evidence="10 11" key="1">
    <citation type="submission" date="2016-05" db="EMBL/GenBank/DDBJ databases">
        <title>Paenibacillus sp. 1ZS3-15 nov., isolated from the rhizosphere soil.</title>
        <authorList>
            <person name="Zhang X.X."/>
            <person name="Zhang J."/>
        </authorList>
    </citation>
    <scope>NUCLEOTIDE SEQUENCE [LARGE SCALE GENOMIC DNA]</scope>
    <source>
        <strain evidence="10 11">1ZS3-15</strain>
    </source>
</reference>
<dbReference type="Pfam" id="PF01261">
    <property type="entry name" value="AP_endonuc_2"/>
    <property type="match status" value="1"/>
</dbReference>
<keyword evidence="7" id="KW-0862">Zinc</keyword>
<dbReference type="GO" id="GO:0008270">
    <property type="term" value="F:zinc ion binding"/>
    <property type="evidence" value="ECO:0007669"/>
    <property type="project" value="InterPro"/>
</dbReference>
<evidence type="ECO:0000256" key="8">
    <source>
        <dbReference type="ARBA" id="ARBA00023204"/>
    </source>
</evidence>
<protein>
    <submittedName>
        <fullName evidence="10">Endonuclease IV</fullName>
    </submittedName>
</protein>
<evidence type="ECO:0000256" key="1">
    <source>
        <dbReference type="ARBA" id="ARBA00001947"/>
    </source>
</evidence>
<dbReference type="PROSITE" id="PS51432">
    <property type="entry name" value="AP_NUCLEASE_F2_4"/>
    <property type="match status" value="1"/>
</dbReference>
<dbReference type="SMART" id="SM00518">
    <property type="entry name" value="AP2Ec"/>
    <property type="match status" value="1"/>
</dbReference>
<dbReference type="AlphaFoldDB" id="A0A198A517"/>
<comment type="caution">
    <text evidence="10">The sequence shown here is derived from an EMBL/GenBank/DDBJ whole genome shotgun (WGS) entry which is preliminary data.</text>
</comment>
<dbReference type="GO" id="GO:0003677">
    <property type="term" value="F:DNA binding"/>
    <property type="evidence" value="ECO:0007669"/>
    <property type="project" value="InterPro"/>
</dbReference>
<keyword evidence="11" id="KW-1185">Reference proteome</keyword>
<dbReference type="GO" id="GO:0003906">
    <property type="term" value="F:DNA-(apurinic or apyrimidinic site) endonuclease activity"/>
    <property type="evidence" value="ECO:0007669"/>
    <property type="project" value="TreeGrafter"/>
</dbReference>
<dbReference type="RefSeq" id="WP_068667088.1">
    <property type="nucleotide sequence ID" value="NZ_LYPB01000076.1"/>
</dbReference>
<evidence type="ECO:0000256" key="3">
    <source>
        <dbReference type="ARBA" id="ARBA00022722"/>
    </source>
</evidence>
<dbReference type="Proteomes" id="UP000078454">
    <property type="component" value="Unassembled WGS sequence"/>
</dbReference>
<keyword evidence="4" id="KW-0479">Metal-binding</keyword>
<dbReference type="PROSITE" id="PS00731">
    <property type="entry name" value="AP_NUCLEASE_F2_3"/>
    <property type="match status" value="1"/>
</dbReference>
<keyword evidence="5" id="KW-0227">DNA damage</keyword>
<dbReference type="STRING" id="1850517.A8708_19600"/>
<organism evidence="10 11">
    <name type="scientific">Paenibacillus oryzisoli</name>
    <dbReference type="NCBI Taxonomy" id="1850517"/>
    <lineage>
        <taxon>Bacteria</taxon>
        <taxon>Bacillati</taxon>
        <taxon>Bacillota</taxon>
        <taxon>Bacilli</taxon>
        <taxon>Bacillales</taxon>
        <taxon>Paenibacillaceae</taxon>
        <taxon>Paenibacillus</taxon>
    </lineage>
</organism>
<keyword evidence="8" id="KW-0234">DNA repair</keyword>
<dbReference type="SUPFAM" id="SSF51658">
    <property type="entry name" value="Xylose isomerase-like"/>
    <property type="match status" value="1"/>
</dbReference>
<dbReference type="GO" id="GO:0008081">
    <property type="term" value="F:phosphoric diester hydrolase activity"/>
    <property type="evidence" value="ECO:0007669"/>
    <property type="project" value="TreeGrafter"/>
</dbReference>
<dbReference type="CDD" id="cd00019">
    <property type="entry name" value="AP2Ec"/>
    <property type="match status" value="1"/>
</dbReference>
<feature type="domain" description="Xylose isomerase-like TIM barrel" evidence="9">
    <location>
        <begin position="20"/>
        <end position="270"/>
    </location>
</feature>
<comment type="cofactor">
    <cofactor evidence="1">
        <name>Zn(2+)</name>
        <dbReference type="ChEBI" id="CHEBI:29105"/>
    </cofactor>
</comment>
<dbReference type="InterPro" id="IPR001719">
    <property type="entry name" value="AP_endonuc_2"/>
</dbReference>
<evidence type="ECO:0000259" key="9">
    <source>
        <dbReference type="Pfam" id="PF01261"/>
    </source>
</evidence>
<gene>
    <name evidence="10" type="ORF">A8708_19600</name>
</gene>
<dbReference type="NCBIfam" id="TIGR00587">
    <property type="entry name" value="nfo"/>
    <property type="match status" value="1"/>
</dbReference>
<evidence type="ECO:0000256" key="6">
    <source>
        <dbReference type="ARBA" id="ARBA00022801"/>
    </source>
</evidence>
<evidence type="ECO:0000256" key="5">
    <source>
        <dbReference type="ARBA" id="ARBA00022763"/>
    </source>
</evidence>
<evidence type="ECO:0000256" key="7">
    <source>
        <dbReference type="ARBA" id="ARBA00022833"/>
    </source>
</evidence>
<dbReference type="Gene3D" id="3.20.20.150">
    <property type="entry name" value="Divalent-metal-dependent TIM barrel enzymes"/>
    <property type="match status" value="1"/>
</dbReference>
<dbReference type="InterPro" id="IPR018246">
    <property type="entry name" value="AP_endonuc_F2_Zn_BS"/>
</dbReference>
<keyword evidence="6" id="KW-0378">Hydrolase</keyword>
<keyword evidence="10" id="KW-0255">Endonuclease</keyword>
<sequence>MFIGAHVRTRGGYLNAAKTAISIGAKAFQYFPMNPRSLATKVIDRKDANACAQLSLQHGLLSIGHAPYALNPAADEHEREVMVNLLRNGLDITNACGSAGLVVHFGKYTGIDPLQGYKNIIQCLNRVTESYTGASYILLENQAGEGSQLGLTLEEMVQVRKLCNSPEKIGFCLDTCHAFASRLWQGPDWAELELKGEQLDYLPHLKAIHLNDSVHPYGSHRDRHANIGSGHIGISNFQSLLLSPYLRDIPVVLETGVGSDGTHREEIAFVNSLLERKCEDDSCILR</sequence>
<name>A0A198A517_9BACL</name>